<dbReference type="SUPFAM" id="SSF48371">
    <property type="entry name" value="ARM repeat"/>
    <property type="match status" value="1"/>
</dbReference>
<feature type="region of interest" description="Disordered" evidence="1">
    <location>
        <begin position="784"/>
        <end position="805"/>
    </location>
</feature>
<name>A0AAV5RAR4_PICKL</name>
<dbReference type="Gene3D" id="1.10.510.10">
    <property type="entry name" value="Transferase(Phosphotransferase) domain 1"/>
    <property type="match status" value="1"/>
</dbReference>
<organism evidence="3 4">
    <name type="scientific">Pichia kluyveri</name>
    <name type="common">Yeast</name>
    <dbReference type="NCBI Taxonomy" id="36015"/>
    <lineage>
        <taxon>Eukaryota</taxon>
        <taxon>Fungi</taxon>
        <taxon>Dikarya</taxon>
        <taxon>Ascomycota</taxon>
        <taxon>Saccharomycotina</taxon>
        <taxon>Pichiomycetes</taxon>
        <taxon>Pichiales</taxon>
        <taxon>Pichiaceae</taxon>
        <taxon>Pichia</taxon>
    </lineage>
</organism>
<dbReference type="PANTHER" id="PTHR12984">
    <property type="entry name" value="SCY1-RELATED S/T PROTEIN KINASE-LIKE"/>
    <property type="match status" value="1"/>
</dbReference>
<dbReference type="GO" id="GO:0005524">
    <property type="term" value="F:ATP binding"/>
    <property type="evidence" value="ECO:0007669"/>
    <property type="project" value="InterPro"/>
</dbReference>
<sequence>MFKVFKTSGIEGNYSVSSNALFVNNGCWSVYPAKHKTTKKAYSVWQFNKKDWETQLTNAGLINKSNKSMIMNDILENIKLFIGNQSKFKHPNFLTIIEPLEDHKNRVLFVTEYVMNDLYSINKKDLDEIMITKGLLQICNGLKFLHESVNSVDLNLNPSSILITDNYDWKINNLTFLENISNGIISDKIIDPLNSRMPSFLSIDFRFTSPNLLLNHKIDYINDIFSVCCLIYFLFNDGKILIDCPPSSSISEYERQVNKLNQLLKNAQNNQNIKHNTFENIPDNFYNTFIDSFIESQESNTDVIQLKKVITINDIISSQIFNNELIKLLNSLDEYNTFSNYEKINFLKNLKIEIFKFPKPLLINKFIPILINSIDISQFKKNNKPTSDDEELIVESCENLLLLSKNLSQLTFTDKVFPLILTILKKIPFDSFKILLLKNIELINKCSNTSNSNSNNEIFTKFSLDLFEKCINEKNSMIVQELTLTNIKIILQCQQYNTITTNILPKLSTLYSTTTSLKIKTLTVNTFIIMVSELDTKILDDHSIVENLLPLINNTSSTVYSNTKFTNNLVKLYNCIFDKLSKSTNKSFNIKGNELNIYDIILELGFTIWKIGKFITNQQDLNNIFNTWNRIEIYLKDTLNSQVKMDNSVESMNRDESSTSTNTIPVIKSVQPIRPESQPIKTYNSTSTIMQPMKSINQTISTPTYSPNPIQVMKPMNKPITTTTTTQSSLSFGQIQPQVQSQVKITSTPVSNTIDWSQADKFKVMQPVNKTPINNFSVMQPMKATSRTVTPSNNNNNDDDDDDEWSDFAVGSTTTKNVAITNNDVWGDSLI</sequence>
<dbReference type="PANTHER" id="PTHR12984:SF6">
    <property type="entry name" value="SCY1-LIKE PROTEIN 2"/>
    <property type="match status" value="1"/>
</dbReference>
<evidence type="ECO:0000313" key="3">
    <source>
        <dbReference type="EMBL" id="GMM48351.1"/>
    </source>
</evidence>
<dbReference type="InterPro" id="IPR051177">
    <property type="entry name" value="CIK-Related_Protein"/>
</dbReference>
<dbReference type="GO" id="GO:0004672">
    <property type="term" value="F:protein kinase activity"/>
    <property type="evidence" value="ECO:0007669"/>
    <property type="project" value="InterPro"/>
</dbReference>
<dbReference type="SMART" id="SM00220">
    <property type="entry name" value="S_TKc"/>
    <property type="match status" value="1"/>
</dbReference>
<evidence type="ECO:0000259" key="2">
    <source>
        <dbReference type="PROSITE" id="PS50011"/>
    </source>
</evidence>
<dbReference type="SUPFAM" id="SSF56112">
    <property type="entry name" value="Protein kinase-like (PK-like)"/>
    <property type="match status" value="1"/>
</dbReference>
<dbReference type="Gene3D" id="1.25.10.10">
    <property type="entry name" value="Leucine-rich Repeat Variant"/>
    <property type="match status" value="1"/>
</dbReference>
<dbReference type="Proteomes" id="UP001378960">
    <property type="component" value="Unassembled WGS sequence"/>
</dbReference>
<dbReference type="Pfam" id="PF00069">
    <property type="entry name" value="Pkinase"/>
    <property type="match status" value="1"/>
</dbReference>
<evidence type="ECO:0000313" key="4">
    <source>
        <dbReference type="Proteomes" id="UP001378960"/>
    </source>
</evidence>
<dbReference type="EMBL" id="BTGB01000009">
    <property type="protein sequence ID" value="GMM48351.1"/>
    <property type="molecule type" value="Genomic_DNA"/>
</dbReference>
<dbReference type="PROSITE" id="PS50011">
    <property type="entry name" value="PROTEIN_KINASE_DOM"/>
    <property type="match status" value="1"/>
</dbReference>
<dbReference type="AlphaFoldDB" id="A0AAV5RAR4"/>
<dbReference type="InterPro" id="IPR011009">
    <property type="entry name" value="Kinase-like_dom_sf"/>
</dbReference>
<gene>
    <name evidence="3" type="ORF">DAPK24_049490</name>
</gene>
<keyword evidence="4" id="KW-1185">Reference proteome</keyword>
<dbReference type="InterPro" id="IPR016024">
    <property type="entry name" value="ARM-type_fold"/>
</dbReference>
<protein>
    <submittedName>
        <fullName evidence="3">Scy1 protein</fullName>
    </submittedName>
</protein>
<dbReference type="InterPro" id="IPR000719">
    <property type="entry name" value="Prot_kinase_dom"/>
</dbReference>
<comment type="caution">
    <text evidence="3">The sequence shown here is derived from an EMBL/GenBank/DDBJ whole genome shotgun (WGS) entry which is preliminary data.</text>
</comment>
<dbReference type="InterPro" id="IPR011989">
    <property type="entry name" value="ARM-like"/>
</dbReference>
<evidence type="ECO:0000256" key="1">
    <source>
        <dbReference type="SAM" id="MobiDB-lite"/>
    </source>
</evidence>
<dbReference type="Gene3D" id="3.30.200.20">
    <property type="entry name" value="Phosphorylase Kinase, domain 1"/>
    <property type="match status" value="1"/>
</dbReference>
<proteinExistence type="predicted"/>
<feature type="domain" description="Protein kinase" evidence="2">
    <location>
        <begin position="16"/>
        <end position="362"/>
    </location>
</feature>
<reference evidence="3 4" key="1">
    <citation type="journal article" date="2023" name="Elife">
        <title>Identification of key yeast species and microbe-microbe interactions impacting larval growth of Drosophila in the wild.</title>
        <authorList>
            <person name="Mure A."/>
            <person name="Sugiura Y."/>
            <person name="Maeda R."/>
            <person name="Honda K."/>
            <person name="Sakurai N."/>
            <person name="Takahashi Y."/>
            <person name="Watada M."/>
            <person name="Katoh T."/>
            <person name="Gotoh A."/>
            <person name="Gotoh Y."/>
            <person name="Taniguchi I."/>
            <person name="Nakamura K."/>
            <person name="Hayashi T."/>
            <person name="Katayama T."/>
            <person name="Uemura T."/>
            <person name="Hattori Y."/>
        </authorList>
    </citation>
    <scope>NUCLEOTIDE SEQUENCE [LARGE SCALE GENOMIC DNA]</scope>
    <source>
        <strain evidence="3 4">PK-24</strain>
    </source>
</reference>
<accession>A0AAV5RAR4</accession>